<dbReference type="Gene3D" id="3.60.20.10">
    <property type="entry name" value="Glutamine Phosphoribosylpyrophosphate, subunit 1, domain 1"/>
    <property type="match status" value="1"/>
</dbReference>
<dbReference type="InterPro" id="IPR014729">
    <property type="entry name" value="Rossmann-like_a/b/a_fold"/>
</dbReference>
<evidence type="ECO:0000256" key="11">
    <source>
        <dbReference type="PIRSR" id="PIRSR001589-3"/>
    </source>
</evidence>
<keyword evidence="7 9" id="KW-0315">Glutamine amidotransferase</keyword>
<protein>
    <recommendedName>
        <fullName evidence="3">asparagine synthase (glutamine-hydrolyzing)</fullName>
        <ecNumber evidence="3">6.3.5.4</ecNumber>
    </recommendedName>
</protein>
<evidence type="ECO:0000256" key="6">
    <source>
        <dbReference type="ARBA" id="ARBA00022888"/>
    </source>
</evidence>
<dbReference type="EC" id="6.3.5.4" evidence="3"/>
<feature type="active site" description="For GATase activity" evidence="9">
    <location>
        <position position="2"/>
    </location>
</feature>
<dbReference type="STRING" id="112248.SAMN05444392_102378"/>
<feature type="binding site" evidence="10">
    <location>
        <begin position="376"/>
        <end position="377"/>
    </location>
    <ligand>
        <name>ATP</name>
        <dbReference type="ChEBI" id="CHEBI:30616"/>
    </ligand>
</feature>
<accession>A0A1M4VIP5</accession>
<dbReference type="InterPro" id="IPR001962">
    <property type="entry name" value="Asn_synthase"/>
</dbReference>
<keyword evidence="9" id="KW-0028">Amino-acid biosynthesis</keyword>
<dbReference type="InterPro" id="IPR033738">
    <property type="entry name" value="AsnB_N"/>
</dbReference>
<dbReference type="Proteomes" id="UP000184476">
    <property type="component" value="Unassembled WGS sequence"/>
</dbReference>
<dbReference type="InterPro" id="IPR006426">
    <property type="entry name" value="Asn_synth_AEB"/>
</dbReference>
<dbReference type="OrthoDB" id="9763290at2"/>
<keyword evidence="6 9" id="KW-0061">Asparagine biosynthesis</keyword>
<feature type="domain" description="Glutamine amidotransferase type-2" evidence="12">
    <location>
        <begin position="2"/>
        <end position="215"/>
    </location>
</feature>
<comment type="pathway">
    <text evidence="1">Amino-acid biosynthesis; L-asparagine biosynthesis; L-asparagine from L-aspartate (L-Gln route): step 1/1.</text>
</comment>
<dbReference type="PIRSF" id="PIRSF001589">
    <property type="entry name" value="Asn_synthetase_glu-h"/>
    <property type="match status" value="1"/>
</dbReference>
<dbReference type="EMBL" id="FQVL01000002">
    <property type="protein sequence ID" value="SHE68713.1"/>
    <property type="molecule type" value="Genomic_DNA"/>
</dbReference>
<dbReference type="Pfam" id="PF00733">
    <property type="entry name" value="Asn_synthase"/>
    <property type="match status" value="1"/>
</dbReference>
<dbReference type="SUPFAM" id="SSF56235">
    <property type="entry name" value="N-terminal nucleophile aminohydrolases (Ntn hydrolases)"/>
    <property type="match status" value="1"/>
</dbReference>
<dbReference type="InterPro" id="IPR051786">
    <property type="entry name" value="ASN_synthetase/amidase"/>
</dbReference>
<proteinExistence type="inferred from homology"/>
<dbReference type="InterPro" id="IPR029055">
    <property type="entry name" value="Ntn_hydrolases_N"/>
</dbReference>
<feature type="binding site" evidence="10">
    <location>
        <position position="293"/>
    </location>
    <ligand>
        <name>ATP</name>
        <dbReference type="ChEBI" id="CHEBI:30616"/>
    </ligand>
</feature>
<dbReference type="CDD" id="cd01991">
    <property type="entry name" value="Asn_synthase_B_C"/>
    <property type="match status" value="1"/>
</dbReference>
<evidence type="ECO:0000313" key="13">
    <source>
        <dbReference type="EMBL" id="SHE68713.1"/>
    </source>
</evidence>
<evidence type="ECO:0000256" key="2">
    <source>
        <dbReference type="ARBA" id="ARBA00005752"/>
    </source>
</evidence>
<organism evidence="13 14">
    <name type="scientific">Seinonella peptonophila</name>
    <dbReference type="NCBI Taxonomy" id="112248"/>
    <lineage>
        <taxon>Bacteria</taxon>
        <taxon>Bacillati</taxon>
        <taxon>Bacillota</taxon>
        <taxon>Bacilli</taxon>
        <taxon>Bacillales</taxon>
        <taxon>Thermoactinomycetaceae</taxon>
        <taxon>Seinonella</taxon>
    </lineage>
</organism>
<feature type="site" description="Important for beta-aspartyl-AMP intermediate formation" evidence="11">
    <location>
        <position position="378"/>
    </location>
</feature>
<gene>
    <name evidence="13" type="ORF">SAMN05444392_102378</name>
</gene>
<evidence type="ECO:0000256" key="3">
    <source>
        <dbReference type="ARBA" id="ARBA00012737"/>
    </source>
</evidence>
<name>A0A1M4VIP5_9BACL</name>
<dbReference type="GO" id="GO:0006529">
    <property type="term" value="P:asparagine biosynthetic process"/>
    <property type="evidence" value="ECO:0007669"/>
    <property type="project" value="UniProtKB-KW"/>
</dbReference>
<evidence type="ECO:0000256" key="10">
    <source>
        <dbReference type="PIRSR" id="PIRSR001589-2"/>
    </source>
</evidence>
<feature type="binding site" evidence="10">
    <location>
        <position position="262"/>
    </location>
    <ligand>
        <name>ATP</name>
        <dbReference type="ChEBI" id="CHEBI:30616"/>
    </ligand>
</feature>
<dbReference type="SUPFAM" id="SSF52402">
    <property type="entry name" value="Adenine nucleotide alpha hydrolases-like"/>
    <property type="match status" value="1"/>
</dbReference>
<dbReference type="RefSeq" id="WP_073153956.1">
    <property type="nucleotide sequence ID" value="NZ_FQVL01000002.1"/>
</dbReference>
<dbReference type="Gene3D" id="3.40.50.620">
    <property type="entry name" value="HUPs"/>
    <property type="match status" value="1"/>
</dbReference>
<evidence type="ECO:0000259" key="12">
    <source>
        <dbReference type="PROSITE" id="PS51278"/>
    </source>
</evidence>
<dbReference type="CDD" id="cd00712">
    <property type="entry name" value="AsnB"/>
    <property type="match status" value="1"/>
</dbReference>
<dbReference type="AlphaFoldDB" id="A0A1M4VIP5"/>
<feature type="binding site" evidence="10">
    <location>
        <position position="102"/>
    </location>
    <ligand>
        <name>L-glutamine</name>
        <dbReference type="ChEBI" id="CHEBI:58359"/>
    </ligand>
</feature>
<dbReference type="GO" id="GO:0004066">
    <property type="term" value="F:asparagine synthase (glutamine-hydrolyzing) activity"/>
    <property type="evidence" value="ECO:0007669"/>
    <property type="project" value="UniProtKB-EC"/>
</dbReference>
<reference evidence="13 14" key="1">
    <citation type="submission" date="2016-11" db="EMBL/GenBank/DDBJ databases">
        <authorList>
            <person name="Jaros S."/>
            <person name="Januszkiewicz K."/>
            <person name="Wedrychowicz H."/>
        </authorList>
    </citation>
    <scope>NUCLEOTIDE SEQUENCE [LARGE SCALE GENOMIC DNA]</scope>
    <source>
        <strain evidence="13 14">DSM 44666</strain>
    </source>
</reference>
<evidence type="ECO:0000256" key="9">
    <source>
        <dbReference type="PIRSR" id="PIRSR001589-1"/>
    </source>
</evidence>
<evidence type="ECO:0000256" key="4">
    <source>
        <dbReference type="ARBA" id="ARBA00022741"/>
    </source>
</evidence>
<dbReference type="PROSITE" id="PS51278">
    <property type="entry name" value="GATASE_TYPE_2"/>
    <property type="match status" value="1"/>
</dbReference>
<comment type="similarity">
    <text evidence="2">Belongs to the asparagine synthetase family.</text>
</comment>
<evidence type="ECO:0000313" key="14">
    <source>
        <dbReference type="Proteomes" id="UP000184476"/>
    </source>
</evidence>
<evidence type="ECO:0000256" key="5">
    <source>
        <dbReference type="ARBA" id="ARBA00022840"/>
    </source>
</evidence>
<keyword evidence="14" id="KW-1185">Reference proteome</keyword>
<dbReference type="InterPro" id="IPR017932">
    <property type="entry name" value="GATase_2_dom"/>
</dbReference>
<evidence type="ECO:0000256" key="7">
    <source>
        <dbReference type="ARBA" id="ARBA00022962"/>
    </source>
</evidence>
<evidence type="ECO:0000256" key="1">
    <source>
        <dbReference type="ARBA" id="ARBA00005187"/>
    </source>
</evidence>
<keyword evidence="5 10" id="KW-0067">ATP-binding</keyword>
<dbReference type="NCBIfam" id="TIGR01536">
    <property type="entry name" value="asn_synth_AEB"/>
    <property type="match status" value="1"/>
</dbReference>
<evidence type="ECO:0000256" key="8">
    <source>
        <dbReference type="ARBA" id="ARBA00048741"/>
    </source>
</evidence>
<sequence>MCGITGWVDWSKDLTNETAQIYKMTNALTHRGPDDKGYWISKTVGLGHRRLTILDPEGGQQPFVINEGNRKYVMVYNGELYNFLELRDELLQKGHRFRTRGDTEVVLRAYLEWGIDAPKYFNGIFAFAIWDEAKQELVLVRDQIGVKPLFYAQKGGALIFGSEMKALLAHVDINPEITYEGLAEILTLGFRTPGNGIYKDIQEVMPGQVIQYNQQGKKETTYWKIESYAHPDDLDTTVSTIREYLYDIVNRQLIADTEVVTLVSGGLDSSGLTAIAADLYRQQNKGSLHTYSIDFYDSEQDFATDYMRPSLDTPWIEKVVQHCQTIHHKIDLTTSDLLEYAATPYRAHDLPGFGEYEVSLYLLFKAIKQRAKVAISGEAADEIFGGYPWYHEDKRLHMPTFPWIHLWIGDRQYNRFSYFSEECHRLLRPIEYLHDQYQAALNDVPTLPGEDPLSADIRKFSYLNMTHLLSMLLHRKDQMSMSVGLEVRVPFCDPRLVQYVWNIPWKMKNTDGMEKGILRRALADVLPDDVRSRKKSAYPQMKKKEYYAALQAQMQQILDDPQSPLLPFLNPEEIQREIIGQAVPSSMSAPIERLLQIDRWMKEYQVEIRP</sequence>
<dbReference type="PANTHER" id="PTHR43284:SF1">
    <property type="entry name" value="ASPARAGINE SYNTHETASE"/>
    <property type="match status" value="1"/>
</dbReference>
<keyword evidence="4 10" id="KW-0547">Nucleotide-binding</keyword>
<comment type="catalytic activity">
    <reaction evidence="8">
        <text>L-aspartate + L-glutamine + ATP + H2O = L-asparagine + L-glutamate + AMP + diphosphate + H(+)</text>
        <dbReference type="Rhea" id="RHEA:12228"/>
        <dbReference type="ChEBI" id="CHEBI:15377"/>
        <dbReference type="ChEBI" id="CHEBI:15378"/>
        <dbReference type="ChEBI" id="CHEBI:29985"/>
        <dbReference type="ChEBI" id="CHEBI:29991"/>
        <dbReference type="ChEBI" id="CHEBI:30616"/>
        <dbReference type="ChEBI" id="CHEBI:33019"/>
        <dbReference type="ChEBI" id="CHEBI:58048"/>
        <dbReference type="ChEBI" id="CHEBI:58359"/>
        <dbReference type="ChEBI" id="CHEBI:456215"/>
        <dbReference type="EC" id="6.3.5.4"/>
    </reaction>
</comment>
<dbReference type="PANTHER" id="PTHR43284">
    <property type="entry name" value="ASPARAGINE SYNTHETASE (GLUTAMINE-HYDROLYZING)"/>
    <property type="match status" value="1"/>
</dbReference>
<dbReference type="GO" id="GO:0005524">
    <property type="term" value="F:ATP binding"/>
    <property type="evidence" value="ECO:0007669"/>
    <property type="project" value="UniProtKB-KW"/>
</dbReference>
<dbReference type="Pfam" id="PF13537">
    <property type="entry name" value="GATase_7"/>
    <property type="match status" value="1"/>
</dbReference>